<name>A0A1Y2SIE7_9GAMM</name>
<protein>
    <submittedName>
        <fullName evidence="1">Uncharacterized protein</fullName>
    </submittedName>
</protein>
<gene>
    <name evidence="1" type="ORF">Xbed_03127</name>
</gene>
<accession>A0A1Y2SIE7</accession>
<dbReference type="AlphaFoldDB" id="A0A1Y2SIE7"/>
<dbReference type="RefSeq" id="WP_086113807.1">
    <property type="nucleotide sequence ID" value="NZ_CAWNHF010000135.1"/>
</dbReference>
<dbReference type="EMBL" id="MUBK01000030">
    <property type="protein sequence ID" value="OTA18591.1"/>
    <property type="molecule type" value="Genomic_DNA"/>
</dbReference>
<reference evidence="1 2" key="1">
    <citation type="submission" date="2017-01" db="EMBL/GenBank/DDBJ databases">
        <title>Deconstructing symbiosis and pathogenesis requirements using a combined genomic-metabolomic approach.</title>
        <authorList>
            <person name="Tobias N.J."/>
            <person name="Wolff H."/>
            <person name="Djahanschiri B."/>
            <person name="Ebersberger I."/>
            <person name="Bode H.B."/>
        </authorList>
    </citation>
    <scope>NUCLEOTIDE SEQUENCE [LARGE SCALE GENOMIC DNA]</scope>
    <source>
        <strain evidence="1 2">DSM 4764</strain>
    </source>
</reference>
<evidence type="ECO:0000313" key="2">
    <source>
        <dbReference type="Proteomes" id="UP000194204"/>
    </source>
</evidence>
<proteinExistence type="predicted"/>
<comment type="caution">
    <text evidence="1">The sequence shown here is derived from an EMBL/GenBank/DDBJ whole genome shotgun (WGS) entry which is preliminary data.</text>
</comment>
<dbReference type="Proteomes" id="UP000194204">
    <property type="component" value="Unassembled WGS sequence"/>
</dbReference>
<evidence type="ECO:0000313" key="1">
    <source>
        <dbReference type="EMBL" id="OTA18591.1"/>
    </source>
</evidence>
<sequence>MLETAHKNKINNDTHANKWRDQRMHNALQEYNISSEDYIVLSLHDTAWKKILSGEKKDEFFFILSSRSTRI</sequence>
<organism evidence="1 2">
    <name type="scientific">Xenorhabdus beddingii</name>
    <dbReference type="NCBI Taxonomy" id="40578"/>
    <lineage>
        <taxon>Bacteria</taxon>
        <taxon>Pseudomonadati</taxon>
        <taxon>Pseudomonadota</taxon>
        <taxon>Gammaproteobacteria</taxon>
        <taxon>Enterobacterales</taxon>
        <taxon>Morganellaceae</taxon>
        <taxon>Xenorhabdus</taxon>
    </lineage>
</organism>
<dbReference type="STRING" id="40578.Xbed_03127"/>
<keyword evidence="2" id="KW-1185">Reference proteome</keyword>
<dbReference type="OrthoDB" id="2626965at2"/>